<dbReference type="SUPFAM" id="SSF54427">
    <property type="entry name" value="NTF2-like"/>
    <property type="match status" value="2"/>
</dbReference>
<feature type="domain" description="SnoaL-like" evidence="2">
    <location>
        <begin position="209"/>
        <end position="317"/>
    </location>
</feature>
<dbReference type="PANTHER" id="PTHR41252">
    <property type="entry name" value="BLR2505 PROTEIN"/>
    <property type="match status" value="1"/>
</dbReference>
<proteinExistence type="predicted"/>
<evidence type="ECO:0000313" key="4">
    <source>
        <dbReference type="Proteomes" id="UP001500212"/>
    </source>
</evidence>
<accession>A0ABP8TG13</accession>
<comment type="caution">
    <text evidence="3">The sequence shown here is derived from an EMBL/GenBank/DDBJ whole genome shotgun (WGS) entry which is preliminary data.</text>
</comment>
<dbReference type="RefSeq" id="WP_345351916.1">
    <property type="nucleotide sequence ID" value="NZ_BAABHJ010000005.1"/>
</dbReference>
<feature type="compositionally biased region" description="Pro residues" evidence="1">
    <location>
        <begin position="149"/>
        <end position="167"/>
    </location>
</feature>
<keyword evidence="4" id="KW-1185">Reference proteome</keyword>
<name>A0ABP8TG13_9ACTN</name>
<gene>
    <name evidence="3" type="ORF">GCM10023195_20270</name>
</gene>
<dbReference type="InterPro" id="IPR032710">
    <property type="entry name" value="NTF2-like_dom_sf"/>
</dbReference>
<dbReference type="Pfam" id="PF12680">
    <property type="entry name" value="SnoaL_2"/>
    <property type="match status" value="1"/>
</dbReference>
<sequence>MSATGPRQVFEGFRDRVLRGEWGAPEALRSGDVTIELPCAPPGAPRRFTDGTEFHAHTAASRTALPVRFEEFRDVRVHETTDPETIVVEYEMAGTVTTTGRSAAAPFVLVLRVHNGRVRLWREYQPTLAIADALGTLDALLAGARDLPAPTPDPALSPWSPDGPLPRPDGDLNGPVVAPDGPVSGTDGDPDEPVVAPDGPVVGTRAVYERILRAALDGSADDYADLYADDAVLEFPFAVPGLPRSLHGRAAIRSHLRAAMGGALRIEEFRGVVVHETTDPEVIVAEHAIVGTATASGLPCSIANLVVLTVRDGRIVRQRDYLDVLAAAAAPGRLPDPAARRPA</sequence>
<evidence type="ECO:0000256" key="1">
    <source>
        <dbReference type="SAM" id="MobiDB-lite"/>
    </source>
</evidence>
<evidence type="ECO:0000313" key="3">
    <source>
        <dbReference type="EMBL" id="GAA4605770.1"/>
    </source>
</evidence>
<organism evidence="3 4">
    <name type="scientific">Actinoallomurus liliacearum</name>
    <dbReference type="NCBI Taxonomy" id="1080073"/>
    <lineage>
        <taxon>Bacteria</taxon>
        <taxon>Bacillati</taxon>
        <taxon>Actinomycetota</taxon>
        <taxon>Actinomycetes</taxon>
        <taxon>Streptosporangiales</taxon>
        <taxon>Thermomonosporaceae</taxon>
        <taxon>Actinoallomurus</taxon>
    </lineage>
</organism>
<dbReference type="EMBL" id="BAABHJ010000005">
    <property type="protein sequence ID" value="GAA4605770.1"/>
    <property type="molecule type" value="Genomic_DNA"/>
</dbReference>
<protein>
    <recommendedName>
        <fullName evidence="2">SnoaL-like domain-containing protein</fullName>
    </recommendedName>
</protein>
<feature type="region of interest" description="Disordered" evidence="1">
    <location>
        <begin position="145"/>
        <end position="199"/>
    </location>
</feature>
<evidence type="ECO:0000259" key="2">
    <source>
        <dbReference type="Pfam" id="PF12680"/>
    </source>
</evidence>
<dbReference type="Gene3D" id="3.10.450.50">
    <property type="match status" value="2"/>
</dbReference>
<dbReference type="InterPro" id="IPR037401">
    <property type="entry name" value="SnoaL-like"/>
</dbReference>
<dbReference type="Proteomes" id="UP001500212">
    <property type="component" value="Unassembled WGS sequence"/>
</dbReference>
<reference evidence="4" key="1">
    <citation type="journal article" date="2019" name="Int. J. Syst. Evol. Microbiol.">
        <title>The Global Catalogue of Microorganisms (GCM) 10K type strain sequencing project: providing services to taxonomists for standard genome sequencing and annotation.</title>
        <authorList>
            <consortium name="The Broad Institute Genomics Platform"/>
            <consortium name="The Broad Institute Genome Sequencing Center for Infectious Disease"/>
            <person name="Wu L."/>
            <person name="Ma J."/>
        </authorList>
    </citation>
    <scope>NUCLEOTIDE SEQUENCE [LARGE SCALE GENOMIC DNA]</scope>
    <source>
        <strain evidence="4">JCM 17938</strain>
    </source>
</reference>
<dbReference type="PANTHER" id="PTHR41252:SF1">
    <property type="entry name" value="BLR2505 PROTEIN"/>
    <property type="match status" value="1"/>
</dbReference>